<evidence type="ECO:0000256" key="4">
    <source>
        <dbReference type="ARBA" id="ARBA00022525"/>
    </source>
</evidence>
<feature type="region of interest" description="Disordered" evidence="9">
    <location>
        <begin position="119"/>
        <end position="141"/>
    </location>
</feature>
<keyword evidence="5" id="KW-0472">Membrane</keyword>
<keyword evidence="7" id="KW-1015">Disulfide bond</keyword>
<keyword evidence="8" id="KW-0449">Lipoprotein</keyword>
<feature type="signal peptide" evidence="10">
    <location>
        <begin position="1"/>
        <end position="20"/>
    </location>
</feature>
<keyword evidence="5" id="KW-0336">GPI-anchor</keyword>
<evidence type="ECO:0000313" key="12">
    <source>
        <dbReference type="EMBL" id="CAI6099764.1"/>
    </source>
</evidence>
<evidence type="ECO:0000256" key="6">
    <source>
        <dbReference type="ARBA" id="ARBA00022729"/>
    </source>
</evidence>
<name>A0AA35VSB4_9HYPO</name>
<keyword evidence="5" id="KW-0325">Glycoprotein</keyword>
<sequence length="141" mass="15429">MLRFQLLLVLVLALATGVLGIETTSILSELKNLPACGIGCLFESLCTERKLANGLIITNCFISVINDTPCGIFNATCICTDATFHDATQNCITSNCPAQEALSTFFTWLQWPLSTKETDWKTAKRRQQGRSEGLRAAIPNT</sequence>
<feature type="chain" id="PRO_5041207611" description="CFEM domain-containing protein" evidence="10">
    <location>
        <begin position="21"/>
        <end position="141"/>
    </location>
</feature>
<evidence type="ECO:0000256" key="3">
    <source>
        <dbReference type="ARBA" id="ARBA00010031"/>
    </source>
</evidence>
<gene>
    <name evidence="12" type="ORF">CCHLO57077_00011521</name>
</gene>
<dbReference type="Pfam" id="PF05730">
    <property type="entry name" value="CFEM"/>
    <property type="match status" value="1"/>
</dbReference>
<feature type="domain" description="CFEM" evidence="11">
    <location>
        <begin position="58"/>
        <end position="104"/>
    </location>
</feature>
<dbReference type="GO" id="GO:0098552">
    <property type="term" value="C:side of membrane"/>
    <property type="evidence" value="ECO:0007669"/>
    <property type="project" value="UniProtKB-KW"/>
</dbReference>
<evidence type="ECO:0000313" key="13">
    <source>
        <dbReference type="Proteomes" id="UP001160390"/>
    </source>
</evidence>
<dbReference type="AlphaFoldDB" id="A0AA35VSB4"/>
<dbReference type="GO" id="GO:0005576">
    <property type="term" value="C:extracellular region"/>
    <property type="evidence" value="ECO:0007669"/>
    <property type="project" value="UniProtKB-SubCell"/>
</dbReference>
<organism evidence="12 13">
    <name type="scientific">Clonostachys chloroleuca</name>
    <dbReference type="NCBI Taxonomy" id="1926264"/>
    <lineage>
        <taxon>Eukaryota</taxon>
        <taxon>Fungi</taxon>
        <taxon>Dikarya</taxon>
        <taxon>Ascomycota</taxon>
        <taxon>Pezizomycotina</taxon>
        <taxon>Sordariomycetes</taxon>
        <taxon>Hypocreomycetidae</taxon>
        <taxon>Hypocreales</taxon>
        <taxon>Bionectriaceae</taxon>
        <taxon>Clonostachys</taxon>
    </lineage>
</organism>
<dbReference type="InterPro" id="IPR008427">
    <property type="entry name" value="Extracellular_membr_CFEM_dom"/>
</dbReference>
<evidence type="ECO:0000256" key="10">
    <source>
        <dbReference type="SAM" id="SignalP"/>
    </source>
</evidence>
<keyword evidence="6 10" id="KW-0732">Signal</keyword>
<evidence type="ECO:0000256" key="2">
    <source>
        <dbReference type="ARBA" id="ARBA00004613"/>
    </source>
</evidence>
<protein>
    <recommendedName>
        <fullName evidence="11">CFEM domain-containing protein</fullName>
    </recommendedName>
</protein>
<evidence type="ECO:0000256" key="1">
    <source>
        <dbReference type="ARBA" id="ARBA00004589"/>
    </source>
</evidence>
<evidence type="ECO:0000256" key="9">
    <source>
        <dbReference type="SAM" id="MobiDB-lite"/>
    </source>
</evidence>
<comment type="subcellular location">
    <subcellularLocation>
        <location evidence="1">Membrane</location>
        <topology evidence="1">Lipid-anchor</topology>
        <topology evidence="1">GPI-anchor</topology>
    </subcellularLocation>
    <subcellularLocation>
        <location evidence="2">Secreted</location>
    </subcellularLocation>
</comment>
<accession>A0AA35VSB4</accession>
<keyword evidence="13" id="KW-1185">Reference proteome</keyword>
<proteinExistence type="inferred from homology"/>
<keyword evidence="4" id="KW-0964">Secreted</keyword>
<dbReference type="EMBL" id="CABFNP030001329">
    <property type="protein sequence ID" value="CAI6099764.1"/>
    <property type="molecule type" value="Genomic_DNA"/>
</dbReference>
<dbReference type="Proteomes" id="UP001160390">
    <property type="component" value="Unassembled WGS sequence"/>
</dbReference>
<evidence type="ECO:0000256" key="7">
    <source>
        <dbReference type="ARBA" id="ARBA00023157"/>
    </source>
</evidence>
<comment type="caution">
    <text evidence="12">The sequence shown here is derived from an EMBL/GenBank/DDBJ whole genome shotgun (WGS) entry which is preliminary data.</text>
</comment>
<reference evidence="12" key="1">
    <citation type="submission" date="2023-01" db="EMBL/GenBank/DDBJ databases">
        <authorList>
            <person name="Piombo E."/>
        </authorList>
    </citation>
    <scope>NUCLEOTIDE SEQUENCE</scope>
</reference>
<evidence type="ECO:0000259" key="11">
    <source>
        <dbReference type="Pfam" id="PF05730"/>
    </source>
</evidence>
<comment type="similarity">
    <text evidence="3">Belongs to the RBT5 family.</text>
</comment>
<evidence type="ECO:0000256" key="8">
    <source>
        <dbReference type="ARBA" id="ARBA00023288"/>
    </source>
</evidence>
<evidence type="ECO:0000256" key="5">
    <source>
        <dbReference type="ARBA" id="ARBA00022622"/>
    </source>
</evidence>